<feature type="transmembrane region" description="Helical" evidence="6">
    <location>
        <begin position="121"/>
        <end position="146"/>
    </location>
</feature>
<dbReference type="AlphaFoldDB" id="A0A315XZY8"/>
<comment type="caution">
    <text evidence="7">The sequence shown here is derived from an EMBL/GenBank/DDBJ whole genome shotgun (WGS) entry which is preliminary data.</text>
</comment>
<dbReference type="GO" id="GO:0006629">
    <property type="term" value="P:lipid metabolic process"/>
    <property type="evidence" value="ECO:0007669"/>
    <property type="project" value="UniProtKB-KW"/>
</dbReference>
<name>A0A315XZY8_RUMFL</name>
<evidence type="ECO:0000256" key="3">
    <source>
        <dbReference type="ARBA" id="ARBA00022692"/>
    </source>
</evidence>
<feature type="transmembrane region" description="Helical" evidence="6">
    <location>
        <begin position="46"/>
        <end position="68"/>
    </location>
</feature>
<keyword evidence="6" id="KW-0443">Lipid metabolism</keyword>
<evidence type="ECO:0000256" key="1">
    <source>
        <dbReference type="ARBA" id="ARBA00004651"/>
    </source>
</evidence>
<feature type="transmembrane region" description="Helical" evidence="6">
    <location>
        <begin position="281"/>
        <end position="302"/>
    </location>
</feature>
<feature type="transmembrane region" description="Helical" evidence="6">
    <location>
        <begin position="158"/>
        <end position="181"/>
    </location>
</feature>
<feature type="transmembrane region" description="Helical" evidence="6">
    <location>
        <begin position="204"/>
        <end position="229"/>
    </location>
</feature>
<evidence type="ECO:0000256" key="5">
    <source>
        <dbReference type="ARBA" id="ARBA00023136"/>
    </source>
</evidence>
<feature type="transmembrane region" description="Helical" evidence="6">
    <location>
        <begin position="241"/>
        <end position="260"/>
    </location>
</feature>
<dbReference type="EMBL" id="QGDI01000004">
    <property type="protein sequence ID" value="PWJ13476.1"/>
    <property type="molecule type" value="Genomic_DNA"/>
</dbReference>
<organism evidence="7 8">
    <name type="scientific">Ruminococcus flavefaciens</name>
    <dbReference type="NCBI Taxonomy" id="1265"/>
    <lineage>
        <taxon>Bacteria</taxon>
        <taxon>Bacillati</taxon>
        <taxon>Bacillota</taxon>
        <taxon>Clostridia</taxon>
        <taxon>Eubacteriales</taxon>
        <taxon>Oscillospiraceae</taxon>
        <taxon>Ruminococcus</taxon>
    </lineage>
</organism>
<dbReference type="GO" id="GO:0050071">
    <property type="term" value="F:phosphatidylglycerol lysyltransferase activity"/>
    <property type="evidence" value="ECO:0007669"/>
    <property type="project" value="UniProtKB-EC"/>
</dbReference>
<evidence type="ECO:0000313" key="7">
    <source>
        <dbReference type="EMBL" id="PWJ13476.1"/>
    </source>
</evidence>
<keyword evidence="6" id="KW-0046">Antibiotic resistance</keyword>
<dbReference type="InterPro" id="IPR022791">
    <property type="entry name" value="L-PG_synthase/AglD"/>
</dbReference>
<keyword evidence="5 6" id="KW-0472">Membrane</keyword>
<reference evidence="7 8" key="1">
    <citation type="submission" date="2018-05" db="EMBL/GenBank/DDBJ databases">
        <title>The Hungate 1000. A catalogue of reference genomes from the rumen microbiome.</title>
        <authorList>
            <person name="Kelly W."/>
        </authorList>
    </citation>
    <scope>NUCLEOTIDE SEQUENCE [LARGE SCALE GENOMIC DNA]</scope>
    <source>
        <strain evidence="7 8">SAb67</strain>
    </source>
</reference>
<evidence type="ECO:0000313" key="8">
    <source>
        <dbReference type="Proteomes" id="UP000245720"/>
    </source>
</evidence>
<dbReference type="EC" id="2.3.2.3" evidence="6"/>
<gene>
    <name evidence="6" type="primary">mprF</name>
    <name evidence="7" type="ORF">IE37_01281</name>
</gene>
<keyword evidence="4 6" id="KW-1133">Transmembrane helix</keyword>
<dbReference type="RefSeq" id="WP_109726103.1">
    <property type="nucleotide sequence ID" value="NZ_QGDI01000004.1"/>
</dbReference>
<sequence length="314" mass="34482">MKDKINVKKLLKLAGHLVVIAALAFVVKKIIDMDIKLSDLSSPRVIAAFAVGLVIQTVQIIIACWSWLMFTRSLSGQKIPYSAAMPVFTRSNIYKYLPGNVFQYVGRNQLAADMKISHVDVACATILDVLFCVFWTGIISVVLLGGRIAELMSKYGRNLLIVAAVGIAVLAAAAIVVRLKFRDRVSSYLSRYAKAFSKERRPQLLFGIFYYFVHNLVSAAMYFACLWFIVPQAGAGELAALTGAFMFAWIIGFVTPGAPGGIGIREGVMLFVCGDSYADRIVLFVLVMRIASVFADVAAFVIGKVYEKAHKTKQ</sequence>
<dbReference type="OrthoDB" id="2542372at2"/>
<dbReference type="Pfam" id="PF03706">
    <property type="entry name" value="LPG_synthase_TM"/>
    <property type="match status" value="1"/>
</dbReference>
<keyword evidence="6" id="KW-0808">Transferase</keyword>
<dbReference type="GO" id="GO:0046677">
    <property type="term" value="P:response to antibiotic"/>
    <property type="evidence" value="ECO:0007669"/>
    <property type="project" value="UniProtKB-KW"/>
</dbReference>
<dbReference type="Proteomes" id="UP000245720">
    <property type="component" value="Unassembled WGS sequence"/>
</dbReference>
<proteinExistence type="inferred from homology"/>
<comment type="function">
    <text evidence="6">Catalyzes the transfer of a lysyl group from L-lysyl-tRNA(Lys) to membrane-bound phosphatidylglycerol (PG), which produces lysylphosphatidylglycerol (LPG), a major component of the bacterial membrane with a positive net charge. LPG synthesis contributes to bacterial virulence as it is involved in the resistance mechanism against cationic antimicrobial peptides (CAMP) produces by the host's immune system (defensins, cathelicidins) and by the competing microorganisms.</text>
</comment>
<comment type="subcellular location">
    <subcellularLocation>
        <location evidence="1 6">Cell membrane</location>
        <topology evidence="1 6">Multi-pass membrane protein</topology>
    </subcellularLocation>
</comment>
<keyword evidence="3 6" id="KW-0812">Transmembrane</keyword>
<evidence type="ECO:0000256" key="6">
    <source>
        <dbReference type="RuleBase" id="RU363042"/>
    </source>
</evidence>
<dbReference type="GO" id="GO:0005886">
    <property type="term" value="C:plasma membrane"/>
    <property type="evidence" value="ECO:0007669"/>
    <property type="project" value="UniProtKB-SubCell"/>
</dbReference>
<comment type="catalytic activity">
    <reaction evidence="6">
        <text>L-lysyl-tRNA(Lys) + a 1,2-diacyl-sn-glycero-3-phospho-(1'-sn-glycerol) = a 1,2-diacyl-sn-glycero-3-phospho-1'-(3'-O-L-lysyl)-sn-glycerol + tRNA(Lys)</text>
        <dbReference type="Rhea" id="RHEA:10668"/>
        <dbReference type="Rhea" id="RHEA-COMP:9696"/>
        <dbReference type="Rhea" id="RHEA-COMP:9697"/>
        <dbReference type="ChEBI" id="CHEBI:64716"/>
        <dbReference type="ChEBI" id="CHEBI:75792"/>
        <dbReference type="ChEBI" id="CHEBI:78442"/>
        <dbReference type="ChEBI" id="CHEBI:78529"/>
        <dbReference type="EC" id="2.3.2.3"/>
    </reaction>
</comment>
<feature type="transmembrane region" description="Helical" evidence="6">
    <location>
        <begin position="12"/>
        <end position="31"/>
    </location>
</feature>
<protein>
    <recommendedName>
        <fullName evidence="6">Phosphatidylglycerol lysyltransferase</fullName>
        <ecNumber evidence="6">2.3.2.3</ecNumber>
    </recommendedName>
    <alternativeName>
        <fullName evidence="6">Lysylphosphatidylglycerol synthase</fullName>
    </alternativeName>
</protein>
<evidence type="ECO:0000256" key="2">
    <source>
        <dbReference type="ARBA" id="ARBA00022475"/>
    </source>
</evidence>
<accession>A0A315XZY8</accession>
<keyword evidence="2" id="KW-1003">Cell membrane</keyword>
<dbReference type="STRING" id="1265.SAMN02910280_1621"/>
<evidence type="ECO:0000256" key="4">
    <source>
        <dbReference type="ARBA" id="ARBA00022989"/>
    </source>
</evidence>
<comment type="similarity">
    <text evidence="6">Belongs to the LPG synthase family.</text>
</comment>